<feature type="region of interest" description="Disordered" evidence="1">
    <location>
        <begin position="1"/>
        <end position="22"/>
    </location>
</feature>
<dbReference type="AlphaFoldDB" id="A0A0E9WKM7"/>
<evidence type="ECO:0000256" key="1">
    <source>
        <dbReference type="SAM" id="MobiDB-lite"/>
    </source>
</evidence>
<protein>
    <submittedName>
        <fullName evidence="2">Uncharacterized protein</fullName>
    </submittedName>
</protein>
<reference evidence="2" key="1">
    <citation type="submission" date="2014-11" db="EMBL/GenBank/DDBJ databases">
        <authorList>
            <person name="Amaro Gonzalez C."/>
        </authorList>
    </citation>
    <scope>NUCLEOTIDE SEQUENCE</scope>
</reference>
<name>A0A0E9WKM7_ANGAN</name>
<sequence length="67" mass="7009">MLSTVYAKPPSQNDSSSDSVVSVQPLPTSLQLSLIGWLLACLGNTLFSDSLQDSSVASSVVHPVPHV</sequence>
<organism evidence="2">
    <name type="scientific">Anguilla anguilla</name>
    <name type="common">European freshwater eel</name>
    <name type="synonym">Muraena anguilla</name>
    <dbReference type="NCBI Taxonomy" id="7936"/>
    <lineage>
        <taxon>Eukaryota</taxon>
        <taxon>Metazoa</taxon>
        <taxon>Chordata</taxon>
        <taxon>Craniata</taxon>
        <taxon>Vertebrata</taxon>
        <taxon>Euteleostomi</taxon>
        <taxon>Actinopterygii</taxon>
        <taxon>Neopterygii</taxon>
        <taxon>Teleostei</taxon>
        <taxon>Anguilliformes</taxon>
        <taxon>Anguillidae</taxon>
        <taxon>Anguilla</taxon>
    </lineage>
</organism>
<dbReference type="EMBL" id="GBXM01018437">
    <property type="protein sequence ID" value="JAH90140.1"/>
    <property type="molecule type" value="Transcribed_RNA"/>
</dbReference>
<proteinExistence type="predicted"/>
<accession>A0A0E9WKM7</accession>
<evidence type="ECO:0000313" key="2">
    <source>
        <dbReference type="EMBL" id="JAH90140.1"/>
    </source>
</evidence>
<reference evidence="2" key="2">
    <citation type="journal article" date="2015" name="Fish Shellfish Immunol.">
        <title>Early steps in the European eel (Anguilla anguilla)-Vibrio vulnificus interaction in the gills: Role of the RtxA13 toxin.</title>
        <authorList>
            <person name="Callol A."/>
            <person name="Pajuelo D."/>
            <person name="Ebbesson L."/>
            <person name="Teles M."/>
            <person name="MacKenzie S."/>
            <person name="Amaro C."/>
        </authorList>
    </citation>
    <scope>NUCLEOTIDE SEQUENCE</scope>
</reference>